<dbReference type="InterPro" id="IPR029039">
    <property type="entry name" value="Flavoprotein-like_sf"/>
</dbReference>
<proteinExistence type="predicted"/>
<reference evidence="5 6" key="1">
    <citation type="submission" date="2020-09" db="EMBL/GenBank/DDBJ databases">
        <title>Marinomonas sp. nov., isolated from the cysticercosis algae of Qingdao, China.</title>
        <authorList>
            <person name="Sun X."/>
        </authorList>
    </citation>
    <scope>NUCLEOTIDE SEQUENCE [LARGE SCALE GENOMIC DNA]</scope>
    <source>
        <strain evidence="5 6">SM2066</strain>
    </source>
</reference>
<protein>
    <submittedName>
        <fullName evidence="5">NAD(P)H-dependent oxidoreductase</fullName>
    </submittedName>
</protein>
<dbReference type="Proteomes" id="UP000604161">
    <property type="component" value="Unassembled WGS sequence"/>
</dbReference>
<dbReference type="PANTHER" id="PTHR30543:SF21">
    <property type="entry name" value="NAD(P)H-DEPENDENT FMN REDUCTASE LOT6"/>
    <property type="match status" value="1"/>
</dbReference>
<keyword evidence="3" id="KW-0732">Signal</keyword>
<keyword evidence="6" id="KW-1185">Reference proteome</keyword>
<feature type="signal peptide" evidence="3">
    <location>
        <begin position="1"/>
        <end position="20"/>
    </location>
</feature>
<dbReference type="Gene3D" id="3.40.50.360">
    <property type="match status" value="1"/>
</dbReference>
<feature type="chain" id="PRO_5047209867" evidence="3">
    <location>
        <begin position="21"/>
        <end position="182"/>
    </location>
</feature>
<keyword evidence="2" id="KW-0288">FMN</keyword>
<evidence type="ECO:0000256" key="1">
    <source>
        <dbReference type="ARBA" id="ARBA00001917"/>
    </source>
</evidence>
<dbReference type="EMBL" id="JACYFC010000002">
    <property type="protein sequence ID" value="MBD5770983.1"/>
    <property type="molecule type" value="Genomic_DNA"/>
</dbReference>
<evidence type="ECO:0000313" key="6">
    <source>
        <dbReference type="Proteomes" id="UP000604161"/>
    </source>
</evidence>
<evidence type="ECO:0000256" key="3">
    <source>
        <dbReference type="SAM" id="SignalP"/>
    </source>
</evidence>
<sequence>MTRNHVNHFRLLALSGSLRAASFNTAALHALAQLAPDNVNVLISGLGDIPLFNPDLENSAPSSVIALKEKLRACDGLIIASPEYAHGMTGVLKNALDWLVSGDEFVDKPIMLINTSPRATHAQASLKEVLITMSGKLIENAQVTIPLLGSQLDCQGIVAHVDISQQLKTSLNELCEAITQLK</sequence>
<evidence type="ECO:0000259" key="4">
    <source>
        <dbReference type="Pfam" id="PF03358"/>
    </source>
</evidence>
<dbReference type="InterPro" id="IPR050712">
    <property type="entry name" value="NAD(P)H-dep_reductase"/>
</dbReference>
<keyword evidence="2" id="KW-0285">Flavoprotein</keyword>
<accession>A0ABR8NYK2</accession>
<dbReference type="PANTHER" id="PTHR30543">
    <property type="entry name" value="CHROMATE REDUCTASE"/>
    <property type="match status" value="1"/>
</dbReference>
<dbReference type="SUPFAM" id="SSF52218">
    <property type="entry name" value="Flavoproteins"/>
    <property type="match status" value="1"/>
</dbReference>
<dbReference type="InterPro" id="IPR005025">
    <property type="entry name" value="FMN_Rdtase-like_dom"/>
</dbReference>
<comment type="caution">
    <text evidence="5">The sequence shown here is derived from an EMBL/GenBank/DDBJ whole genome shotgun (WGS) entry which is preliminary data.</text>
</comment>
<evidence type="ECO:0000256" key="2">
    <source>
        <dbReference type="ARBA" id="ARBA00022643"/>
    </source>
</evidence>
<organism evidence="5 6">
    <name type="scientific">Marinomonas colpomeniae</name>
    <dbReference type="NCBI Taxonomy" id="2774408"/>
    <lineage>
        <taxon>Bacteria</taxon>
        <taxon>Pseudomonadati</taxon>
        <taxon>Pseudomonadota</taxon>
        <taxon>Gammaproteobacteria</taxon>
        <taxon>Oceanospirillales</taxon>
        <taxon>Oceanospirillaceae</taxon>
        <taxon>Marinomonas</taxon>
    </lineage>
</organism>
<comment type="cofactor">
    <cofactor evidence="1">
        <name>FMN</name>
        <dbReference type="ChEBI" id="CHEBI:58210"/>
    </cofactor>
</comment>
<feature type="domain" description="NADPH-dependent FMN reductase-like" evidence="4">
    <location>
        <begin position="10"/>
        <end position="145"/>
    </location>
</feature>
<gene>
    <name evidence="5" type="ORF">IF202_07945</name>
</gene>
<name>A0ABR8NYK2_9GAMM</name>
<evidence type="ECO:0000313" key="5">
    <source>
        <dbReference type="EMBL" id="MBD5770983.1"/>
    </source>
</evidence>
<dbReference type="Pfam" id="PF03358">
    <property type="entry name" value="FMN_red"/>
    <property type="match status" value="1"/>
</dbReference>